<dbReference type="Proteomes" id="UP000276133">
    <property type="component" value="Unassembled WGS sequence"/>
</dbReference>
<sequence>MNTSQLRPFMLLKKLNPSTFERAEKRNKIFPKNFDVLLFRKIPSHFIDAKELNTETDKGKIRDDLLATAFCLHLDFKESEENTYYFKRAYLSLTMIIHSDTKNRRVRVRVRVKYQYTCTSSNISKFTYQNVLLLLDRLFQQHQKNRVSTASFRNARMFFKECSNPAQISPNTTKNSESSNQSSQAMVNNKFTISDEVRVNKIIKDCLNSIFEKKEYKIEEKNTIYSAH</sequence>
<evidence type="ECO:0000313" key="2">
    <source>
        <dbReference type="Proteomes" id="UP000276133"/>
    </source>
</evidence>
<proteinExistence type="predicted"/>
<accession>A0A3M7Q279</accession>
<dbReference type="EMBL" id="REGN01007780">
    <property type="protein sequence ID" value="RNA05302.1"/>
    <property type="molecule type" value="Genomic_DNA"/>
</dbReference>
<protein>
    <submittedName>
        <fullName evidence="1">Uncharacterized protein</fullName>
    </submittedName>
</protein>
<dbReference type="AlphaFoldDB" id="A0A3M7Q279"/>
<organism evidence="1 2">
    <name type="scientific">Brachionus plicatilis</name>
    <name type="common">Marine rotifer</name>
    <name type="synonym">Brachionus muelleri</name>
    <dbReference type="NCBI Taxonomy" id="10195"/>
    <lineage>
        <taxon>Eukaryota</taxon>
        <taxon>Metazoa</taxon>
        <taxon>Spiralia</taxon>
        <taxon>Gnathifera</taxon>
        <taxon>Rotifera</taxon>
        <taxon>Eurotatoria</taxon>
        <taxon>Monogononta</taxon>
        <taxon>Pseudotrocha</taxon>
        <taxon>Ploima</taxon>
        <taxon>Brachionidae</taxon>
        <taxon>Brachionus</taxon>
    </lineage>
</organism>
<evidence type="ECO:0000313" key="1">
    <source>
        <dbReference type="EMBL" id="RNA05302.1"/>
    </source>
</evidence>
<keyword evidence="2" id="KW-1185">Reference proteome</keyword>
<reference evidence="1 2" key="1">
    <citation type="journal article" date="2018" name="Sci. Rep.">
        <title>Genomic signatures of local adaptation to the degree of environmental predictability in rotifers.</title>
        <authorList>
            <person name="Franch-Gras L."/>
            <person name="Hahn C."/>
            <person name="Garcia-Roger E.M."/>
            <person name="Carmona M.J."/>
            <person name="Serra M."/>
            <person name="Gomez A."/>
        </authorList>
    </citation>
    <scope>NUCLEOTIDE SEQUENCE [LARGE SCALE GENOMIC DNA]</scope>
    <source>
        <strain evidence="1">HYR1</strain>
    </source>
</reference>
<comment type="caution">
    <text evidence="1">The sequence shown here is derived from an EMBL/GenBank/DDBJ whole genome shotgun (WGS) entry which is preliminary data.</text>
</comment>
<gene>
    <name evidence="1" type="ORF">BpHYR1_029743</name>
</gene>
<name>A0A3M7Q279_BRAPC</name>